<dbReference type="Pfam" id="PF01835">
    <property type="entry name" value="MG2"/>
    <property type="match status" value="1"/>
</dbReference>
<dbReference type="InterPro" id="IPR011625">
    <property type="entry name" value="A2M_N_BRD"/>
</dbReference>
<dbReference type="InParanoid" id="W0RS18"/>
<dbReference type="GO" id="GO:0004866">
    <property type="term" value="F:endopeptidase inhibitor activity"/>
    <property type="evidence" value="ECO:0007669"/>
    <property type="project" value="InterPro"/>
</dbReference>
<evidence type="ECO:0000313" key="7">
    <source>
        <dbReference type="EMBL" id="AHG93764.1"/>
    </source>
</evidence>
<name>W0RS18_9BACT</name>
<reference evidence="7 8" key="1">
    <citation type="journal article" date="2014" name="Genome Announc.">
        <title>Genome Sequence and Methylome of Soil Bacterium Gemmatirosa kalamazoonensis KBS708T, a Member of the Rarely Cultivated Gemmatimonadetes Phylum.</title>
        <authorList>
            <person name="Debruyn J.M."/>
            <person name="Radosevich M."/>
            <person name="Wommack K.E."/>
            <person name="Polson S.W."/>
            <person name="Hauser L.J."/>
            <person name="Fawaz M.N."/>
            <person name="Korlach J."/>
            <person name="Tsai Y.C."/>
        </authorList>
    </citation>
    <scope>NUCLEOTIDE SEQUENCE [LARGE SCALE GENOMIC DNA]</scope>
    <source>
        <strain evidence="7 8">KBS708</strain>
        <plasmid evidence="8">Plasmid 2</plasmid>
    </source>
</reference>
<dbReference type="Gene3D" id="1.50.10.20">
    <property type="match status" value="1"/>
</dbReference>
<dbReference type="InterPro" id="IPR032812">
    <property type="entry name" value="SbsA_Ig"/>
</dbReference>
<sequence length="1892" mass="204564">MRRRFALLALVAAQAHAQPAAPLRVIRATPAGDAAPSAEIAVTFDRPVAGSLDRTVDPATVLRVEPAVRGRLEWRDPVTVRLVPSEMLAPGTRYAVTVSTAFRAMDGSALAEPYRFSFRAQGPTLLGGSPVAADDHPRVTTTQRFELVYSAPVDLEKLSGAAFAEFRASCAGGRRIVRLRAAAQRRVRDDDPWRLREAGGYQRDHKLDSLRRVVQLAPESAMPRGCVGDLVVPAEIEDERLRDPARWPFETYGDFRVATVECGGGDFCPTGPLRVTFATPVRGAEVLRRVKLLPAVPFAVRDTASESTTWTLEGRLVPHTVYAVVVDTAMRDVFGQPLRGNPAAAYRTTGYAPSVTYAYGRLLVERAGFRTLAVQHVNVDTLVATIAAVPDSLEARVLRRVSWGDDSVWSTLARRAVRQRVPLRAARDRAMLTGIRLPAPDATTRAPTLYAIKVAGRSTTKDTVADGPLALVQVTDLGVHTRLGTTEAAVWVTGVRDGLPRAGAAVTLFDVRGRRLGAARTDARGLARLTGLPRDPSGGEADDDERGDLEGFVTVTLGDDRAVASVSRYDPDLSPWRFDVSGAWGAERLPLAGAVFTERGIYRPGERVYAKAIVRDGALGSLRVPQRGDSVKWIFHDREDGVLRAHTAALSAFGTADLSVDVPALAPVGSYRVEIQARRQGQWQSFAESRYRVAEYRPPEFLVDLAADSGAKRPGDRLTVNVQARYLFGAPMARADVTWTARRTPVSSWELEIPGLDGWYVGDADNWWEDAPEPDSDVFASGVDTLDARGARSLTVTLPAPAKGRPARVTLDATVTDVNRQVVGASATALVHPADFYVAARPNGASYFWQGGVPQSVGVLAVRPNGEKVSGVRVRGAVVRREWHRVRRERDGVSELVGEWVADTVARCAITTAEAPNACAFTPKEGGIYVVSFTATDAAGRRASTSFQRWAAGKEWVPWSDETQFKMDVIPDRQRYSVGDTATVLFASPFTNAEAWITVEREGLIEQRRLRITSGSTTLKFPITEAYAPNAFVSIIVARGRSAPPGPVDDPGRPTIRVGYAELRVTPEVKRLAVAVKPLGAEYRPGDTARVALHVADARARGVRSEVTLWAVDEGVLALTAYRTPDPIDLVYQARGLGMRLASNMTNVAPQVPEGEKGKREAGGGGGAAGADVLRSRFQTTAFFLGSVVTDANGDAVATAKLPDNLTTFRVMAVAVTAGDRYGSGDASLLVTRPLLARQALPRFVRPGDEFVAGAVVNRRDGRASSVRVRATATGVALRGDAERTVTLAAGRGSDVRFPFRLDRRTVADDSATFRFDVSGDGDADAVRVALPVKPDYHPRAFVASGVLRDTATVDLRLPAGIDPARSRVTLTVGGSPLATIRGIARQLRVYPYDCTEQVTSEALPILALHRARPSDTTRREIARAVDVISRRQRGDGGIGYWSSTDWTSAWLSAYAGLVLVEARDAGVRVDSAVLGRLAAYVVADLKGTGAPQFTPVANRHPQRLVRLSDQVAAVDFLSRYGRPDAAAENSLLRNAAQLGTEDRARLAEVLARRGQLPVARRLLEPTWRLVQVEGRRAVLPESTTTLYFESTVRPVARLLTATLAVEPEHALIGPLVETLAQQGRATEPWNTQDYASAVSALAAYDRARRALGGDRPVQVRDARGRVALRAEPQRDSTVPLAGLLAGPPNDPRLAARLDAGAGDAPVYWYVTVTEVPTAPPVTPEDRGIQVERWYERYPAGGPVTRMAEGDLVRVRLRITVPNTRQFVVLDDALPAGLEAVDLSLRTASSMPGPGAAPDDARGSDQPDAPQWGYGRWDAGWWSPFDHEEIRDDRVVYSASVLWPGTYTATYIARATTAGTFVRPPAHAEEMYNPGVHGRSDGGTFVVTEKRP</sequence>
<keyword evidence="8" id="KW-1185">Reference proteome</keyword>
<dbReference type="OrthoDB" id="9767116at2"/>
<dbReference type="eggNOG" id="COG2373">
    <property type="taxonomic scope" value="Bacteria"/>
</dbReference>
<dbReference type="SUPFAM" id="SSF48239">
    <property type="entry name" value="Terpenoid cyclases/Protein prenyltransferases"/>
    <property type="match status" value="1"/>
</dbReference>
<dbReference type="Pfam" id="PF13205">
    <property type="entry name" value="Big_5"/>
    <property type="match status" value="1"/>
</dbReference>
<feature type="domain" description="Alpha-2-macroglobulin" evidence="6">
    <location>
        <begin position="1181"/>
        <end position="1271"/>
    </location>
</feature>
<dbReference type="InterPro" id="IPR051802">
    <property type="entry name" value="YfhM-like"/>
</dbReference>
<dbReference type="PATRIC" id="fig|861299.3.peg.6294"/>
<evidence type="ECO:0000256" key="2">
    <source>
        <dbReference type="ARBA" id="ARBA00022729"/>
    </source>
</evidence>
<feature type="region of interest" description="Disordered" evidence="3">
    <location>
        <begin position="1872"/>
        <end position="1892"/>
    </location>
</feature>
<evidence type="ECO:0000259" key="5">
    <source>
        <dbReference type="SMART" id="SM01359"/>
    </source>
</evidence>
<evidence type="ECO:0000259" key="6">
    <source>
        <dbReference type="SMART" id="SM01360"/>
    </source>
</evidence>
<evidence type="ECO:0000256" key="1">
    <source>
        <dbReference type="ARBA" id="ARBA00010556"/>
    </source>
</evidence>
<accession>W0RS18</accession>
<dbReference type="InterPro" id="IPR041203">
    <property type="entry name" value="Bact_A2M_MG5"/>
</dbReference>
<dbReference type="InterPro" id="IPR021868">
    <property type="entry name" value="Alpha_2_Macroglob_MG3"/>
</dbReference>
<organism evidence="7 8">
    <name type="scientific">Gemmatirosa kalamazoonensis</name>
    <dbReference type="NCBI Taxonomy" id="861299"/>
    <lineage>
        <taxon>Bacteria</taxon>
        <taxon>Pseudomonadati</taxon>
        <taxon>Gemmatimonadota</taxon>
        <taxon>Gemmatimonadia</taxon>
        <taxon>Gemmatimonadales</taxon>
        <taxon>Gemmatimonadaceae</taxon>
        <taxon>Gemmatirosa</taxon>
    </lineage>
</organism>
<gene>
    <name evidence="7" type="ORF">J421_6229</name>
</gene>
<evidence type="ECO:0000256" key="4">
    <source>
        <dbReference type="SAM" id="SignalP"/>
    </source>
</evidence>
<dbReference type="Pfam" id="PF17972">
    <property type="entry name" value="bMG5"/>
    <property type="match status" value="1"/>
</dbReference>
<dbReference type="Gene3D" id="2.60.40.3710">
    <property type="match status" value="1"/>
</dbReference>
<keyword evidence="7" id="KW-0614">Plasmid</keyword>
<dbReference type="Pfam" id="PF00207">
    <property type="entry name" value="A2M"/>
    <property type="match status" value="1"/>
</dbReference>
<dbReference type="SMART" id="SM01359">
    <property type="entry name" value="A2M_N_2"/>
    <property type="match status" value="1"/>
</dbReference>
<proteinExistence type="inferred from homology"/>
<dbReference type="Proteomes" id="UP000019151">
    <property type="component" value="Plasmid 2"/>
</dbReference>
<dbReference type="InterPro" id="IPR001599">
    <property type="entry name" value="Macroglobln_a2"/>
</dbReference>
<dbReference type="Pfam" id="PF17973">
    <property type="entry name" value="bMG10"/>
    <property type="match status" value="1"/>
</dbReference>
<dbReference type="InterPro" id="IPR041246">
    <property type="entry name" value="Bact_MG10"/>
</dbReference>
<dbReference type="CDD" id="cd02891">
    <property type="entry name" value="A2M_like"/>
    <property type="match status" value="1"/>
</dbReference>
<dbReference type="KEGG" id="gba:J421_6229"/>
<dbReference type="Pfam" id="PF11974">
    <property type="entry name" value="bMG3"/>
    <property type="match status" value="1"/>
</dbReference>
<comment type="similarity">
    <text evidence="1">Belongs to the protease inhibitor I39 (alpha-2-macroglobulin) family. Bacterial alpha-2-macroglobulin subfamily.</text>
</comment>
<dbReference type="SMART" id="SM01360">
    <property type="entry name" value="A2M"/>
    <property type="match status" value="1"/>
</dbReference>
<dbReference type="RefSeq" id="WP_025415055.1">
    <property type="nucleotide sequence ID" value="NZ_CP007130.1"/>
</dbReference>
<dbReference type="Gene3D" id="2.60.40.1930">
    <property type="match status" value="1"/>
</dbReference>
<dbReference type="InterPro" id="IPR002890">
    <property type="entry name" value="MG2"/>
</dbReference>
<feature type="chain" id="PRO_5004795899" evidence="4">
    <location>
        <begin position="18"/>
        <end position="1892"/>
    </location>
</feature>
<protein>
    <submittedName>
        <fullName evidence="7">Alpha-2-macroglobulin domain protein 2</fullName>
    </submittedName>
</protein>
<dbReference type="PANTHER" id="PTHR40094:SF1">
    <property type="entry name" value="UBIQUITIN DOMAIN-CONTAINING PROTEIN"/>
    <property type="match status" value="1"/>
</dbReference>
<feature type="region of interest" description="Disordered" evidence="3">
    <location>
        <begin position="1789"/>
        <end position="1810"/>
    </location>
</feature>
<feature type="domain" description="Alpha-2-macroglobulin bait region" evidence="5">
    <location>
        <begin position="967"/>
        <end position="1119"/>
    </location>
</feature>
<keyword evidence="2 4" id="KW-0732">Signal</keyword>
<dbReference type="HOGENOM" id="CLU_002018_0_0_0"/>
<dbReference type="Pfam" id="PF07703">
    <property type="entry name" value="A2M_BRD"/>
    <property type="match status" value="1"/>
</dbReference>
<feature type="signal peptide" evidence="4">
    <location>
        <begin position="1"/>
        <end position="17"/>
    </location>
</feature>
<evidence type="ECO:0000256" key="3">
    <source>
        <dbReference type="SAM" id="MobiDB-lite"/>
    </source>
</evidence>
<evidence type="ECO:0000313" key="8">
    <source>
        <dbReference type="Proteomes" id="UP000019151"/>
    </source>
</evidence>
<dbReference type="EMBL" id="CP007130">
    <property type="protein sequence ID" value="AHG93764.1"/>
    <property type="molecule type" value="Genomic_DNA"/>
</dbReference>
<dbReference type="PANTHER" id="PTHR40094">
    <property type="entry name" value="ALPHA-2-MACROGLOBULIN HOMOLOG"/>
    <property type="match status" value="1"/>
</dbReference>
<dbReference type="InterPro" id="IPR008930">
    <property type="entry name" value="Terpenoid_cyclase/PrenylTrfase"/>
</dbReference>
<geneLocation type="plasmid" evidence="7 8">
    <name>2</name>
</geneLocation>